<sequence length="185" mass="19752">MTKLPLIAGALALACVTLSTPAHSIGVDVHGFSQGSVEQGRKVTRGKRRVVSSGHRNIRGVRGRAAKGVATTDRACLTADTRAVLDAAERHFNTRFALVSTCRPGAVIAGTRHASQHRYGRAVDLNVPNTVSKGAVVKWLYANAPGVTMIYRGMSHVHFDTGPYHNLACGGCGVRKARTRYAHVN</sequence>
<feature type="domain" description="Peptidase M15A C-terminal" evidence="1">
    <location>
        <begin position="69"/>
        <end position="160"/>
    </location>
</feature>
<dbReference type="InterPro" id="IPR009045">
    <property type="entry name" value="Zn_M74/Hedgehog-like"/>
</dbReference>
<dbReference type="InterPro" id="IPR013230">
    <property type="entry name" value="Peptidase_M15A_C"/>
</dbReference>
<dbReference type="Pfam" id="PF08291">
    <property type="entry name" value="Peptidase_M15_3"/>
    <property type="match status" value="1"/>
</dbReference>
<accession>A0A6J5QHU5</accession>
<dbReference type="EMBL" id="LR796876">
    <property type="protein sequence ID" value="CAB4171517.1"/>
    <property type="molecule type" value="Genomic_DNA"/>
</dbReference>
<organism evidence="3">
    <name type="scientific">uncultured Caudovirales phage</name>
    <dbReference type="NCBI Taxonomy" id="2100421"/>
    <lineage>
        <taxon>Viruses</taxon>
        <taxon>Duplodnaviria</taxon>
        <taxon>Heunggongvirae</taxon>
        <taxon>Uroviricota</taxon>
        <taxon>Caudoviricetes</taxon>
        <taxon>Peduoviridae</taxon>
        <taxon>Maltschvirus</taxon>
        <taxon>Maltschvirus maltsch</taxon>
    </lineage>
</organism>
<evidence type="ECO:0000259" key="1">
    <source>
        <dbReference type="Pfam" id="PF08291"/>
    </source>
</evidence>
<evidence type="ECO:0000313" key="3">
    <source>
        <dbReference type="EMBL" id="CAB4184270.1"/>
    </source>
</evidence>
<protein>
    <submittedName>
        <fullName evidence="3">Peptidase M15A, C-terminal</fullName>
    </submittedName>
</protein>
<evidence type="ECO:0000313" key="2">
    <source>
        <dbReference type="EMBL" id="CAB4171517.1"/>
    </source>
</evidence>
<dbReference type="EMBL" id="LR797291">
    <property type="protein sequence ID" value="CAB4200242.1"/>
    <property type="molecule type" value="Genomic_DNA"/>
</dbReference>
<dbReference type="Gene3D" id="3.30.1380.10">
    <property type="match status" value="1"/>
</dbReference>
<dbReference type="EMBL" id="LR797048">
    <property type="protein sequence ID" value="CAB4184270.1"/>
    <property type="molecule type" value="Genomic_DNA"/>
</dbReference>
<evidence type="ECO:0000313" key="4">
    <source>
        <dbReference type="EMBL" id="CAB4200242.1"/>
    </source>
</evidence>
<gene>
    <name evidence="3" type="ORF">UFOVP1097_41</name>
    <name evidence="4" type="ORF">UFOVP1349_35</name>
    <name evidence="5" type="ORF">UFOVP1456_15</name>
    <name evidence="2" type="ORF">UFOVP925_8</name>
</gene>
<evidence type="ECO:0000313" key="5">
    <source>
        <dbReference type="EMBL" id="CAB4214098.1"/>
    </source>
</evidence>
<proteinExistence type="predicted"/>
<name>A0A6J5QHU5_9CAUD</name>
<dbReference type="PROSITE" id="PS51257">
    <property type="entry name" value="PROKAR_LIPOPROTEIN"/>
    <property type="match status" value="1"/>
</dbReference>
<dbReference type="SUPFAM" id="SSF55166">
    <property type="entry name" value="Hedgehog/DD-peptidase"/>
    <property type="match status" value="1"/>
</dbReference>
<dbReference type="EMBL" id="LR797404">
    <property type="protein sequence ID" value="CAB4214098.1"/>
    <property type="molecule type" value="Genomic_DNA"/>
</dbReference>
<reference evidence="3" key="1">
    <citation type="submission" date="2020-05" db="EMBL/GenBank/DDBJ databases">
        <authorList>
            <person name="Chiriac C."/>
            <person name="Salcher M."/>
            <person name="Ghai R."/>
            <person name="Kavagutti S V."/>
        </authorList>
    </citation>
    <scope>NUCLEOTIDE SEQUENCE</scope>
</reference>